<dbReference type="AlphaFoldDB" id="A0A378JRX0"/>
<evidence type="ECO:0000313" key="3">
    <source>
        <dbReference type="Proteomes" id="UP000254794"/>
    </source>
</evidence>
<keyword evidence="1" id="KW-0732">Signal</keyword>
<protein>
    <recommendedName>
        <fullName evidence="4">Hemolysin</fullName>
    </recommendedName>
</protein>
<proteinExistence type="predicted"/>
<gene>
    <name evidence="2" type="ORF">NCTC13316_03015</name>
</gene>
<reference evidence="2 3" key="1">
    <citation type="submission" date="2018-06" db="EMBL/GenBank/DDBJ databases">
        <authorList>
            <consortium name="Pathogen Informatics"/>
            <person name="Doyle S."/>
        </authorList>
    </citation>
    <scope>NUCLEOTIDE SEQUENCE [LARGE SCALE GENOMIC DNA]</scope>
    <source>
        <strain evidence="2 3">NCTC13316</strain>
    </source>
</reference>
<dbReference type="EMBL" id="UGOD01000001">
    <property type="protein sequence ID" value="STX52889.1"/>
    <property type="molecule type" value="Genomic_DNA"/>
</dbReference>
<evidence type="ECO:0008006" key="4">
    <source>
        <dbReference type="Google" id="ProtNLM"/>
    </source>
</evidence>
<evidence type="ECO:0000256" key="1">
    <source>
        <dbReference type="SAM" id="SignalP"/>
    </source>
</evidence>
<evidence type="ECO:0000313" key="2">
    <source>
        <dbReference type="EMBL" id="STX52889.1"/>
    </source>
</evidence>
<dbReference type="Proteomes" id="UP000254794">
    <property type="component" value="Unassembled WGS sequence"/>
</dbReference>
<keyword evidence="3" id="KW-1185">Reference proteome</keyword>
<organism evidence="2 3">
    <name type="scientific">Legionella busanensis</name>
    <dbReference type="NCBI Taxonomy" id="190655"/>
    <lineage>
        <taxon>Bacteria</taxon>
        <taxon>Pseudomonadati</taxon>
        <taxon>Pseudomonadota</taxon>
        <taxon>Gammaproteobacteria</taxon>
        <taxon>Legionellales</taxon>
        <taxon>Legionellaceae</taxon>
        <taxon>Legionella</taxon>
    </lineage>
</organism>
<name>A0A378JRX0_9GAMM</name>
<dbReference type="RefSeq" id="WP_115332414.1">
    <property type="nucleotide sequence ID" value="NZ_CAAAHP010000003.1"/>
</dbReference>
<accession>A0A378JRX0</accession>
<feature type="chain" id="PRO_5016589847" description="Hemolysin" evidence="1">
    <location>
        <begin position="19"/>
        <end position="179"/>
    </location>
</feature>
<dbReference type="OrthoDB" id="5636594at2"/>
<sequence>MKKISILISLLFINLSYADEPNDQSLKEYCEQSSGQVERMPAQFSTKTGLVEGFSKDFCTFKIDGGFIAVGLGTFASTSPNIAATFIKQLPPISHDSPLFKGKYENPSLNFCKNIGGASIAFLANGGFSNALGQTDMCVFGDGSMVSGWSLIYIANGRKGYHLVRDKIKAEPLAIKMPS</sequence>
<feature type="signal peptide" evidence="1">
    <location>
        <begin position="1"/>
        <end position="18"/>
    </location>
</feature>